<evidence type="ECO:0000313" key="1">
    <source>
        <dbReference type="EMBL" id="KAI0089101.1"/>
    </source>
</evidence>
<dbReference type="EMBL" id="MU274911">
    <property type="protein sequence ID" value="KAI0089101.1"/>
    <property type="molecule type" value="Genomic_DNA"/>
</dbReference>
<proteinExistence type="predicted"/>
<accession>A0ACB8U4H3</accession>
<reference evidence="1" key="1">
    <citation type="journal article" date="2021" name="Environ. Microbiol.">
        <title>Gene family expansions and transcriptome signatures uncover fungal adaptations to wood decay.</title>
        <authorList>
            <person name="Hage H."/>
            <person name="Miyauchi S."/>
            <person name="Viragh M."/>
            <person name="Drula E."/>
            <person name="Min B."/>
            <person name="Chaduli D."/>
            <person name="Navarro D."/>
            <person name="Favel A."/>
            <person name="Norest M."/>
            <person name="Lesage-Meessen L."/>
            <person name="Balint B."/>
            <person name="Merenyi Z."/>
            <person name="de Eugenio L."/>
            <person name="Morin E."/>
            <person name="Martinez A.T."/>
            <person name="Baldrian P."/>
            <person name="Stursova M."/>
            <person name="Martinez M.J."/>
            <person name="Novotny C."/>
            <person name="Magnuson J.K."/>
            <person name="Spatafora J.W."/>
            <person name="Maurice S."/>
            <person name="Pangilinan J."/>
            <person name="Andreopoulos W."/>
            <person name="LaButti K."/>
            <person name="Hundley H."/>
            <person name="Na H."/>
            <person name="Kuo A."/>
            <person name="Barry K."/>
            <person name="Lipzen A."/>
            <person name="Henrissat B."/>
            <person name="Riley R."/>
            <person name="Ahrendt S."/>
            <person name="Nagy L.G."/>
            <person name="Grigoriev I.V."/>
            <person name="Martin F."/>
            <person name="Rosso M.N."/>
        </authorList>
    </citation>
    <scope>NUCLEOTIDE SEQUENCE</scope>
    <source>
        <strain evidence="1">CBS 384.51</strain>
    </source>
</reference>
<keyword evidence="1" id="KW-0472">Membrane</keyword>
<organism evidence="1 2">
    <name type="scientific">Irpex rosettiformis</name>
    <dbReference type="NCBI Taxonomy" id="378272"/>
    <lineage>
        <taxon>Eukaryota</taxon>
        <taxon>Fungi</taxon>
        <taxon>Dikarya</taxon>
        <taxon>Basidiomycota</taxon>
        <taxon>Agaricomycotina</taxon>
        <taxon>Agaricomycetes</taxon>
        <taxon>Polyporales</taxon>
        <taxon>Irpicaceae</taxon>
        <taxon>Irpex</taxon>
    </lineage>
</organism>
<keyword evidence="1" id="KW-0812">Transmembrane</keyword>
<dbReference type="Proteomes" id="UP001055072">
    <property type="component" value="Unassembled WGS sequence"/>
</dbReference>
<name>A0ACB8U4H3_9APHY</name>
<comment type="caution">
    <text evidence="1">The sequence shown here is derived from an EMBL/GenBank/DDBJ whole genome shotgun (WGS) entry which is preliminary data.</text>
</comment>
<protein>
    <submittedName>
        <fullName evidence="1">Transmembrane adaptor Erv26-domain-containing protein</fullName>
    </submittedName>
</protein>
<gene>
    <name evidence="1" type="ORF">BDY19DRAFT_944205</name>
</gene>
<evidence type="ECO:0000313" key="2">
    <source>
        <dbReference type="Proteomes" id="UP001055072"/>
    </source>
</evidence>
<keyword evidence="2" id="KW-1185">Reference proteome</keyword>
<sequence length="333" mass="36436">MTLLHYLSYGGAIAAFVFVTLSLASGLLWLSELIEEHSRVSKSLGQRGIYIIILLHVLLYFSDSLPLHLTLFSVACHVVYLQNFSANWPMVSLSSLTFIASCILVVVDHFLWFFYFARVTQDARHRARTGYRGQIPAQGIPGFSEIATFFGVCVWLAPLFLFLSLSANDSALPMMNFGNDGAIPSAPSKPASTASRGSLFKTLYDALPLDSLPRMRPKTSRDASGIIAPPSPVPRPVPSPLPSPSLHRVPSMTSLPPPRSPMSTPRTSHETPRMLSPDNLDGFTSPDQFSSFSLGSPPNRIGRVDRSPVRRTTTDGSGRLGMRRISSHSSAYD</sequence>